<dbReference type="Gene3D" id="3.10.580.10">
    <property type="entry name" value="CBS-domain"/>
    <property type="match status" value="1"/>
</dbReference>
<evidence type="ECO:0000256" key="8">
    <source>
        <dbReference type="ARBA" id="ARBA00023136"/>
    </source>
</evidence>
<feature type="domain" description="CBS" evidence="13">
    <location>
        <begin position="285"/>
        <end position="346"/>
    </location>
</feature>
<keyword evidence="5" id="KW-0677">Repeat</keyword>
<evidence type="ECO:0000256" key="5">
    <source>
        <dbReference type="ARBA" id="ARBA00022737"/>
    </source>
</evidence>
<evidence type="ECO:0000256" key="1">
    <source>
        <dbReference type="ARBA" id="ARBA00004651"/>
    </source>
</evidence>
<dbReference type="PANTHER" id="PTHR43099:SF2">
    <property type="entry name" value="UPF0053 PROTEIN YRKA"/>
    <property type="match status" value="1"/>
</dbReference>
<keyword evidence="8 10" id="KW-0472">Membrane</keyword>
<dbReference type="Proteomes" id="UP000238358">
    <property type="component" value="Chromosome"/>
</dbReference>
<dbReference type="InterPro" id="IPR016169">
    <property type="entry name" value="FAD-bd_PCMH_sub2"/>
</dbReference>
<evidence type="ECO:0000256" key="9">
    <source>
        <dbReference type="PROSITE-ProRule" id="PRU00703"/>
    </source>
</evidence>
<dbReference type="SMART" id="SM01091">
    <property type="entry name" value="CorC_HlyC"/>
    <property type="match status" value="1"/>
</dbReference>
<dbReference type="EMBL" id="CP027569">
    <property type="protein sequence ID" value="AVO27717.1"/>
    <property type="molecule type" value="Genomic_DNA"/>
</dbReference>
<dbReference type="FunFam" id="3.10.580.10:FF:000002">
    <property type="entry name" value="Magnesium/cobalt efflux protein CorC"/>
    <property type="match status" value="1"/>
</dbReference>
<dbReference type="InterPro" id="IPR002550">
    <property type="entry name" value="CNNM"/>
</dbReference>
<keyword evidence="3" id="KW-1003">Cell membrane</keyword>
<dbReference type="OrthoDB" id="9798188at2"/>
<dbReference type="PROSITE" id="PS51846">
    <property type="entry name" value="CNNM"/>
    <property type="match status" value="1"/>
</dbReference>
<gene>
    <name evidence="15" type="ORF">C6Y28_08885</name>
</gene>
<feature type="region of interest" description="Disordered" evidence="11">
    <location>
        <begin position="429"/>
        <end position="449"/>
    </location>
</feature>
<feature type="transmembrane region" description="Helical" evidence="12">
    <location>
        <begin position="60"/>
        <end position="88"/>
    </location>
</feature>
<evidence type="ECO:0000256" key="3">
    <source>
        <dbReference type="ARBA" id="ARBA00022475"/>
    </source>
</evidence>
<feature type="domain" description="CBS" evidence="13">
    <location>
        <begin position="222"/>
        <end position="282"/>
    </location>
</feature>
<evidence type="ECO:0000256" key="4">
    <source>
        <dbReference type="ARBA" id="ARBA00022692"/>
    </source>
</evidence>
<dbReference type="PANTHER" id="PTHR43099">
    <property type="entry name" value="UPF0053 PROTEIN YRKA"/>
    <property type="match status" value="1"/>
</dbReference>
<keyword evidence="6 10" id="KW-1133">Transmembrane helix</keyword>
<dbReference type="Pfam" id="PF03471">
    <property type="entry name" value="CorC_HlyC"/>
    <property type="match status" value="1"/>
</dbReference>
<dbReference type="Pfam" id="PF01595">
    <property type="entry name" value="CNNM"/>
    <property type="match status" value="1"/>
</dbReference>
<comment type="subcellular location">
    <subcellularLocation>
        <location evidence="1">Cell membrane</location>
        <topology evidence="1">Multi-pass membrane protein</topology>
    </subcellularLocation>
</comment>
<comment type="similarity">
    <text evidence="2">Belongs to the UPF0053 family.</text>
</comment>
<dbReference type="SUPFAM" id="SSF56176">
    <property type="entry name" value="FAD-binding/transporter-associated domain-like"/>
    <property type="match status" value="1"/>
</dbReference>
<evidence type="ECO:0000256" key="10">
    <source>
        <dbReference type="PROSITE-ProRule" id="PRU01193"/>
    </source>
</evidence>
<dbReference type="Gene3D" id="3.30.465.10">
    <property type="match status" value="1"/>
</dbReference>
<dbReference type="GO" id="GO:0050660">
    <property type="term" value="F:flavin adenine dinucleotide binding"/>
    <property type="evidence" value="ECO:0007669"/>
    <property type="project" value="InterPro"/>
</dbReference>
<evidence type="ECO:0000313" key="16">
    <source>
        <dbReference type="Proteomes" id="UP000238358"/>
    </source>
</evidence>
<evidence type="ECO:0000256" key="6">
    <source>
        <dbReference type="ARBA" id="ARBA00022989"/>
    </source>
</evidence>
<sequence length="449" mass="50588">MEVQSIVQCLLVFLICLAVSAICVTGKFAFAQLRREYLEELVRDGDTSLKPLLSLYDKPIVFLGTAQLGMALSGLIAGAAGFCGLYGLYGLLAPYIGHTWLIWLIEICAGIVLCFILWVFGELIPKSIGLQRPEKSLKALRRFIQPWSRPLMPFILFGNWLGRAILAGRGLDVTNEIDMAHSEDEIRMLVTASHKEGKIDQVESELIGNVFDFADRLAKEIMVPRQDIVCLYTEDTMSQHMQTIRQSRHTRYPLCEDDKDHVLGLVHIKDIMDLYIHKRSNLNLIKRPILMVPEIMPASKLLQLMRTRRTYLAMVVDEYGSTVGLIGLEDILEELVGTIQNEHTQEKEEIQPLPDGAYEFAGTVLLEDVEELLHIPVEDDVDTDTIGGYVFNALGHTPKVHDEVTIGTYRFTVLEMQRFRIVRLKAEPLPEREGAGDGEEGDAEADHEV</sequence>
<dbReference type="AlphaFoldDB" id="A0A2S0M8F7"/>
<dbReference type="InterPro" id="IPR044751">
    <property type="entry name" value="Ion_transp-like_CBS"/>
</dbReference>
<evidence type="ECO:0000256" key="7">
    <source>
        <dbReference type="ARBA" id="ARBA00023122"/>
    </source>
</evidence>
<evidence type="ECO:0000259" key="14">
    <source>
        <dbReference type="PROSITE" id="PS51846"/>
    </source>
</evidence>
<dbReference type="PROSITE" id="PS51371">
    <property type="entry name" value="CBS"/>
    <property type="match status" value="2"/>
</dbReference>
<dbReference type="RefSeq" id="WP_027895719.1">
    <property type="nucleotide sequence ID" value="NZ_CP027569.1"/>
</dbReference>
<dbReference type="CDD" id="cd04590">
    <property type="entry name" value="CBS_pair_CorC_HlyC_assoc"/>
    <property type="match status" value="1"/>
</dbReference>
<evidence type="ECO:0000313" key="15">
    <source>
        <dbReference type="EMBL" id="AVO27717.1"/>
    </source>
</evidence>
<evidence type="ECO:0000256" key="11">
    <source>
        <dbReference type="SAM" id="MobiDB-lite"/>
    </source>
</evidence>
<organism evidence="15 16">
    <name type="scientific">Megasphaera elsdenii</name>
    <dbReference type="NCBI Taxonomy" id="907"/>
    <lineage>
        <taxon>Bacteria</taxon>
        <taxon>Bacillati</taxon>
        <taxon>Bacillota</taxon>
        <taxon>Negativicutes</taxon>
        <taxon>Veillonellales</taxon>
        <taxon>Veillonellaceae</taxon>
        <taxon>Megasphaera</taxon>
    </lineage>
</organism>
<feature type="transmembrane region" description="Helical" evidence="12">
    <location>
        <begin position="100"/>
        <end position="121"/>
    </location>
</feature>
<evidence type="ECO:0000256" key="12">
    <source>
        <dbReference type="SAM" id="Phobius"/>
    </source>
</evidence>
<reference evidence="15 16" key="1">
    <citation type="journal article" date="2018" name="Genome Announc.">
        <title>Complete genomes of two Megasphaera elsdenii strains, NCIMB 702410 and ATCC 25940.</title>
        <authorList>
            <person name="Hatmaker E.A."/>
            <person name="O'Dell K."/>
            <person name="Riley L.A."/>
            <person name="Klingeman D.M."/>
            <person name="Guss A.M."/>
        </authorList>
    </citation>
    <scope>NUCLEOTIDE SEQUENCE [LARGE SCALE GENOMIC DNA]</scope>
    <source>
        <strain evidence="15 16">NCIMB702410</strain>
    </source>
</reference>
<name>A0A2S0M8F7_MEGEL</name>
<proteinExistence type="inferred from homology"/>
<dbReference type="InterPro" id="IPR051676">
    <property type="entry name" value="UPF0053_domain"/>
</dbReference>
<evidence type="ECO:0000259" key="13">
    <source>
        <dbReference type="PROSITE" id="PS51371"/>
    </source>
</evidence>
<dbReference type="Pfam" id="PF00571">
    <property type="entry name" value="CBS"/>
    <property type="match status" value="2"/>
</dbReference>
<dbReference type="SUPFAM" id="SSF54631">
    <property type="entry name" value="CBS-domain pair"/>
    <property type="match status" value="1"/>
</dbReference>
<feature type="domain" description="CNNM transmembrane" evidence="14">
    <location>
        <begin position="2"/>
        <end position="203"/>
    </location>
</feature>
<dbReference type="InterPro" id="IPR046342">
    <property type="entry name" value="CBS_dom_sf"/>
</dbReference>
<accession>A0A2S0M8F7</accession>
<dbReference type="InterPro" id="IPR000644">
    <property type="entry name" value="CBS_dom"/>
</dbReference>
<dbReference type="InterPro" id="IPR036318">
    <property type="entry name" value="FAD-bd_PCMH-like_sf"/>
</dbReference>
<dbReference type="InterPro" id="IPR005170">
    <property type="entry name" value="Transptr-assoc_dom"/>
</dbReference>
<keyword evidence="7 9" id="KW-0129">CBS domain</keyword>
<keyword evidence="4 10" id="KW-0812">Transmembrane</keyword>
<evidence type="ECO:0000256" key="2">
    <source>
        <dbReference type="ARBA" id="ARBA00006337"/>
    </source>
</evidence>
<dbReference type="GO" id="GO:0005886">
    <property type="term" value="C:plasma membrane"/>
    <property type="evidence" value="ECO:0007669"/>
    <property type="project" value="UniProtKB-SubCell"/>
</dbReference>
<protein>
    <submittedName>
        <fullName evidence="15">HlyC/CorC family transporter</fullName>
    </submittedName>
</protein>